<evidence type="ECO:0000259" key="3">
    <source>
        <dbReference type="Pfam" id="PF13579"/>
    </source>
</evidence>
<keyword evidence="2" id="KW-0808">Transferase</keyword>
<proteinExistence type="predicted"/>
<dbReference type="SUPFAM" id="SSF53756">
    <property type="entry name" value="UDP-Glycosyltransferase/glycogen phosphorylase"/>
    <property type="match status" value="1"/>
</dbReference>
<reference evidence="5" key="1">
    <citation type="journal article" date="2019" name="Int. J. Syst. Evol. Microbiol.">
        <title>The Global Catalogue of Microorganisms (GCM) 10K type strain sequencing project: providing services to taxonomists for standard genome sequencing and annotation.</title>
        <authorList>
            <consortium name="The Broad Institute Genomics Platform"/>
            <consortium name="The Broad Institute Genome Sequencing Center for Infectious Disease"/>
            <person name="Wu L."/>
            <person name="Ma J."/>
        </authorList>
    </citation>
    <scope>NUCLEOTIDE SEQUENCE [LARGE SCALE GENOMIC DNA]</scope>
    <source>
        <strain evidence="5">CGMCC 4.7241</strain>
    </source>
</reference>
<accession>A0ABV7YAZ0</accession>
<organism evidence="4 5">
    <name type="scientific">Tenggerimyces flavus</name>
    <dbReference type="NCBI Taxonomy" id="1708749"/>
    <lineage>
        <taxon>Bacteria</taxon>
        <taxon>Bacillati</taxon>
        <taxon>Actinomycetota</taxon>
        <taxon>Actinomycetes</taxon>
        <taxon>Propionibacteriales</taxon>
        <taxon>Nocardioidaceae</taxon>
        <taxon>Tenggerimyces</taxon>
    </lineage>
</organism>
<dbReference type="RefSeq" id="WP_205114561.1">
    <property type="nucleotide sequence ID" value="NZ_JAFBCM010000001.1"/>
</dbReference>
<keyword evidence="1" id="KW-0328">Glycosyltransferase</keyword>
<keyword evidence="5" id="KW-1185">Reference proteome</keyword>
<dbReference type="Gene3D" id="3.40.50.2000">
    <property type="entry name" value="Glycogen Phosphorylase B"/>
    <property type="match status" value="2"/>
</dbReference>
<sequence>MPHLIHLAIGFPPAAKSSTYRLRATANMFAELGWDVTVVNLHEEAWLRESGIDRSLLDEVHPKIEIVELPHGRSDLEPNIRKYSRFRARHPNEWLKQERQRELKIFPEPVFGTLRPALEKAVAEIHARKPADLVIASSTPHTVLAAAWKLWQDSKVPYVVDFRDGWSLSTFKGIEAFPMESEEGKWEKQLVENALQVWTVNPQIQEWYQERYPDHAERVKSVRNGFDAMPDFPPYVARDPEEGLTIGYLGTSSFTAGMVKSLLQGWHAARMIDPVLAKSKLVFRGHFGISAARGAQPILRLILDHEEDQASYDGPVPKAQVGEVYASWDALMLILPGGKYVTSGKVYEYMATGLPIMSVHSPYHAADEVLADYPLWVPPPERWAPELATVSFIKTARMVQAATNEDRERARKTADKFSRRDVMIDAVREVAAATGGLPDLGSVESPGAVVSGGQR</sequence>
<dbReference type="Pfam" id="PF13579">
    <property type="entry name" value="Glyco_trans_4_4"/>
    <property type="match status" value="1"/>
</dbReference>
<dbReference type="Proteomes" id="UP001595699">
    <property type="component" value="Unassembled WGS sequence"/>
</dbReference>
<feature type="domain" description="Glycosyltransferase subfamily 4-like N-terminal" evidence="3">
    <location>
        <begin position="21"/>
        <end position="225"/>
    </location>
</feature>
<evidence type="ECO:0000313" key="5">
    <source>
        <dbReference type="Proteomes" id="UP001595699"/>
    </source>
</evidence>
<dbReference type="InterPro" id="IPR028098">
    <property type="entry name" value="Glyco_trans_4-like_N"/>
</dbReference>
<name>A0ABV7YAZ0_9ACTN</name>
<evidence type="ECO:0000256" key="2">
    <source>
        <dbReference type="ARBA" id="ARBA00022679"/>
    </source>
</evidence>
<comment type="caution">
    <text evidence="4">The sequence shown here is derived from an EMBL/GenBank/DDBJ whole genome shotgun (WGS) entry which is preliminary data.</text>
</comment>
<evidence type="ECO:0000313" key="4">
    <source>
        <dbReference type="EMBL" id="MFC3761826.1"/>
    </source>
</evidence>
<dbReference type="EMBL" id="JBHRZH010000009">
    <property type="protein sequence ID" value="MFC3761826.1"/>
    <property type="molecule type" value="Genomic_DNA"/>
</dbReference>
<evidence type="ECO:0000256" key="1">
    <source>
        <dbReference type="ARBA" id="ARBA00022676"/>
    </source>
</evidence>
<gene>
    <name evidence="4" type="ORF">ACFOUW_13355</name>
</gene>
<protein>
    <submittedName>
        <fullName evidence="4">Glycosyltransferase</fullName>
    </submittedName>
</protein>